<comment type="caution">
    <text evidence="2">The sequence shown here is derived from an EMBL/GenBank/DDBJ whole genome shotgun (WGS) entry which is preliminary data.</text>
</comment>
<name>A0A919P0Z6_9CELL</name>
<proteinExistence type="predicted"/>
<dbReference type="EMBL" id="BONK01000006">
    <property type="protein sequence ID" value="GIG21252.1"/>
    <property type="molecule type" value="Genomic_DNA"/>
</dbReference>
<feature type="chain" id="PRO_5037479338" description="DUF4241 domain-containing protein" evidence="1">
    <location>
        <begin position="19"/>
        <end position="265"/>
    </location>
</feature>
<organism evidence="2 3">
    <name type="scientific">Cellulomonas chitinilytica</name>
    <dbReference type="NCBI Taxonomy" id="398759"/>
    <lineage>
        <taxon>Bacteria</taxon>
        <taxon>Bacillati</taxon>
        <taxon>Actinomycetota</taxon>
        <taxon>Actinomycetes</taxon>
        <taxon>Micrococcales</taxon>
        <taxon>Cellulomonadaceae</taxon>
        <taxon>Cellulomonas</taxon>
    </lineage>
</organism>
<reference evidence="2" key="1">
    <citation type="submission" date="2021-01" db="EMBL/GenBank/DDBJ databases">
        <title>Whole genome shotgun sequence of Cellulomonas chitinilytica NBRC 110799.</title>
        <authorList>
            <person name="Komaki H."/>
            <person name="Tamura T."/>
        </authorList>
    </citation>
    <scope>NUCLEOTIDE SEQUENCE</scope>
    <source>
        <strain evidence="2">NBRC 110799</strain>
    </source>
</reference>
<dbReference type="Proteomes" id="UP000632740">
    <property type="component" value="Unassembled WGS sequence"/>
</dbReference>
<accession>A0A919P0Z6</accession>
<dbReference type="AlphaFoldDB" id="A0A919P0Z6"/>
<evidence type="ECO:0000256" key="1">
    <source>
        <dbReference type="SAM" id="SignalP"/>
    </source>
</evidence>
<feature type="signal peptide" evidence="1">
    <location>
        <begin position="1"/>
        <end position="18"/>
    </location>
</feature>
<dbReference type="InterPro" id="IPR025335">
    <property type="entry name" value="DUF4241"/>
</dbReference>
<keyword evidence="3" id="KW-1185">Reference proteome</keyword>
<gene>
    <name evidence="2" type="ORF">Cch01nite_19760</name>
</gene>
<protein>
    <recommendedName>
        <fullName evidence="4">DUF4241 domain-containing protein</fullName>
    </recommendedName>
</protein>
<evidence type="ECO:0000313" key="3">
    <source>
        <dbReference type="Proteomes" id="UP000632740"/>
    </source>
</evidence>
<keyword evidence="1" id="KW-0732">Signal</keyword>
<evidence type="ECO:0008006" key="4">
    <source>
        <dbReference type="Google" id="ProtNLM"/>
    </source>
</evidence>
<dbReference type="Pfam" id="PF14025">
    <property type="entry name" value="DUF4241"/>
    <property type="match status" value="1"/>
</dbReference>
<evidence type="ECO:0000313" key="2">
    <source>
        <dbReference type="EMBL" id="GIG21252.1"/>
    </source>
</evidence>
<sequence length="265" mass="26943">MVCALLLVVLVGGCASIADEPQTLEPTPSSSVEQPTFAACDREAADPSSTNLRPSVLSAAELAIVAAWDDGWAPDGQLVVEHATDLLLPAGQIGFGNGYEASTGWVESQRVAPDGTTAPVSLAVLDSPSSGRRVAFVEVRVSPAPPVRWDEVPDLGFVTDGGDGGVLALPSGEPPFVEDQAAFDAIEAMYPGGDSASGTVCVLRSVGAVVTGVQFSAGWGDGGYPTFLGYDDTDRVVSAVSYGAVLPWSLSGLPGVPPEGIDGVG</sequence>